<dbReference type="VEuPathDB" id="FungiDB:BD410DRAFT_780856"/>
<gene>
    <name evidence="2" type="ORF">BD410DRAFT_780856</name>
</gene>
<keyword evidence="3" id="KW-1185">Reference proteome</keyword>
<feature type="compositionally biased region" description="Low complexity" evidence="1">
    <location>
        <begin position="1"/>
        <end position="13"/>
    </location>
</feature>
<dbReference type="STRING" id="50990.A0A4Y7QM88"/>
<evidence type="ECO:0000313" key="3">
    <source>
        <dbReference type="Proteomes" id="UP000294933"/>
    </source>
</evidence>
<name>A0A4Y7QM88_9AGAM</name>
<sequence length="457" mass="51583">MPPSPSSGQSTPQARCDSEGVTSSLFPHKKTLPIKRNDAEMLTRQDIQYDLLHCIFSDPQKVYTDQSPGQPVTKVTFCELYVNSLYHSRKCSKVLKDKMRDTPAFAVEFAKISLLANVGRINTTMAFFPEMKTALRTYHPVPSLQRTDGNLQDAPRIKNCLKAALLPSEQKGVPVSSLAEVMQRSRAGMVPPTSVVNLIFIMASNAGLLGRTHFDPPLDFLDLFFPVNIPSKARANAFLWLVFHYIEDGSLPNPFADDYAKEHPGMLPWLPRLSAQDMPRENVDTPEEIEWGNQMCVQRTAFLQKLVGSVEDKKGKDVFKPPQVLELAPRRPRAPRQIYQDGGDEGFRHYAPNAHMPTQGADNIPSEDVNFQGFQPERSMLQHAFHIVSTTDPLADSDEENDEHVRLDYERRLRILNRLRGRPPTPSPPPPPPHPLLLAQSTSVLHHNTNRWRHFPP</sequence>
<organism evidence="2 3">
    <name type="scientific">Rickenella mellea</name>
    <dbReference type="NCBI Taxonomy" id="50990"/>
    <lineage>
        <taxon>Eukaryota</taxon>
        <taxon>Fungi</taxon>
        <taxon>Dikarya</taxon>
        <taxon>Basidiomycota</taxon>
        <taxon>Agaricomycotina</taxon>
        <taxon>Agaricomycetes</taxon>
        <taxon>Hymenochaetales</taxon>
        <taxon>Rickenellaceae</taxon>
        <taxon>Rickenella</taxon>
    </lineage>
</organism>
<feature type="region of interest" description="Disordered" evidence="1">
    <location>
        <begin position="1"/>
        <end position="27"/>
    </location>
</feature>
<dbReference type="PANTHER" id="PTHR37287">
    <property type="entry name" value="INO EIGHTY SUBUNIT 1"/>
    <property type="match status" value="1"/>
</dbReference>
<evidence type="ECO:0000256" key="1">
    <source>
        <dbReference type="SAM" id="MobiDB-lite"/>
    </source>
</evidence>
<protein>
    <recommendedName>
        <fullName evidence="4">Ino eighty subunit 1</fullName>
    </recommendedName>
</protein>
<dbReference type="GO" id="GO:0031011">
    <property type="term" value="C:Ino80 complex"/>
    <property type="evidence" value="ECO:0007669"/>
    <property type="project" value="InterPro"/>
</dbReference>
<dbReference type="Proteomes" id="UP000294933">
    <property type="component" value="Unassembled WGS sequence"/>
</dbReference>
<dbReference type="PANTHER" id="PTHR37287:SF1">
    <property type="entry name" value="INO EIGHTY SUBUNIT 1"/>
    <property type="match status" value="1"/>
</dbReference>
<proteinExistence type="predicted"/>
<dbReference type="InterPro" id="IPR038014">
    <property type="entry name" value="Ies1"/>
</dbReference>
<accession>A0A4Y7QM88</accession>
<dbReference type="OrthoDB" id="5413003at2759"/>
<evidence type="ECO:0008006" key="4">
    <source>
        <dbReference type="Google" id="ProtNLM"/>
    </source>
</evidence>
<evidence type="ECO:0000313" key="2">
    <source>
        <dbReference type="EMBL" id="TDL28358.1"/>
    </source>
</evidence>
<dbReference type="AlphaFoldDB" id="A0A4Y7QM88"/>
<dbReference type="EMBL" id="ML170157">
    <property type="protein sequence ID" value="TDL28358.1"/>
    <property type="molecule type" value="Genomic_DNA"/>
</dbReference>
<reference evidence="2 3" key="1">
    <citation type="submission" date="2018-06" db="EMBL/GenBank/DDBJ databases">
        <title>A transcriptomic atlas of mushroom development highlights an independent origin of complex multicellularity.</title>
        <authorList>
            <consortium name="DOE Joint Genome Institute"/>
            <person name="Krizsan K."/>
            <person name="Almasi E."/>
            <person name="Merenyi Z."/>
            <person name="Sahu N."/>
            <person name="Viragh M."/>
            <person name="Koszo T."/>
            <person name="Mondo S."/>
            <person name="Kiss B."/>
            <person name="Balint B."/>
            <person name="Kues U."/>
            <person name="Barry K."/>
            <person name="Hegedus J.C."/>
            <person name="Henrissat B."/>
            <person name="Johnson J."/>
            <person name="Lipzen A."/>
            <person name="Ohm R."/>
            <person name="Nagy I."/>
            <person name="Pangilinan J."/>
            <person name="Yan J."/>
            <person name="Xiong Y."/>
            <person name="Grigoriev I.V."/>
            <person name="Hibbett D.S."/>
            <person name="Nagy L.G."/>
        </authorList>
    </citation>
    <scope>NUCLEOTIDE SEQUENCE [LARGE SCALE GENOMIC DNA]</scope>
    <source>
        <strain evidence="2 3">SZMC22713</strain>
    </source>
</reference>